<evidence type="ECO:0000256" key="7">
    <source>
        <dbReference type="PROSITE-ProRule" id="PRU00283"/>
    </source>
</evidence>
<evidence type="ECO:0000256" key="1">
    <source>
        <dbReference type="ARBA" id="ARBA00004245"/>
    </source>
</evidence>
<feature type="domain" description="Kinesin motor" evidence="8">
    <location>
        <begin position="1"/>
        <end position="227"/>
    </location>
</feature>
<organism evidence="9 10">
    <name type="scientific">Trichuris trichiura</name>
    <name type="common">Whipworm</name>
    <name type="synonym">Trichocephalus trichiurus</name>
    <dbReference type="NCBI Taxonomy" id="36087"/>
    <lineage>
        <taxon>Eukaryota</taxon>
        <taxon>Metazoa</taxon>
        <taxon>Ecdysozoa</taxon>
        <taxon>Nematoda</taxon>
        <taxon>Enoplea</taxon>
        <taxon>Dorylaimia</taxon>
        <taxon>Trichinellida</taxon>
        <taxon>Trichuridae</taxon>
        <taxon>Trichuris</taxon>
    </lineage>
</organism>
<dbReference type="PANTHER" id="PTHR47969:SF15">
    <property type="entry name" value="CHROMOSOME-ASSOCIATED KINESIN KIF4A-RELATED"/>
    <property type="match status" value="1"/>
</dbReference>
<dbReference type="GO" id="GO:0007018">
    <property type="term" value="P:microtubule-based movement"/>
    <property type="evidence" value="ECO:0007669"/>
    <property type="project" value="InterPro"/>
</dbReference>
<dbReference type="AlphaFoldDB" id="A0A077ZC99"/>
<keyword evidence="5" id="KW-0175">Coiled coil</keyword>
<dbReference type="PANTHER" id="PTHR47969">
    <property type="entry name" value="CHROMOSOME-ASSOCIATED KINESIN KIF4A-RELATED"/>
    <property type="match status" value="1"/>
</dbReference>
<dbReference type="InterPro" id="IPR001752">
    <property type="entry name" value="Kinesin_motor_dom"/>
</dbReference>
<dbReference type="STRING" id="36087.A0A077ZC99"/>
<dbReference type="GO" id="GO:0008017">
    <property type="term" value="F:microtubule binding"/>
    <property type="evidence" value="ECO:0007669"/>
    <property type="project" value="InterPro"/>
</dbReference>
<dbReference type="GO" id="GO:0005875">
    <property type="term" value="C:microtubule associated complex"/>
    <property type="evidence" value="ECO:0007669"/>
    <property type="project" value="TreeGrafter"/>
</dbReference>
<evidence type="ECO:0000259" key="8">
    <source>
        <dbReference type="PROSITE" id="PS50067"/>
    </source>
</evidence>
<dbReference type="SMART" id="SM00129">
    <property type="entry name" value="KISc"/>
    <property type="match status" value="1"/>
</dbReference>
<dbReference type="GO" id="GO:0051231">
    <property type="term" value="P:spindle elongation"/>
    <property type="evidence" value="ECO:0007669"/>
    <property type="project" value="TreeGrafter"/>
</dbReference>
<evidence type="ECO:0000256" key="3">
    <source>
        <dbReference type="ARBA" id="ARBA00022741"/>
    </source>
</evidence>
<evidence type="ECO:0000256" key="5">
    <source>
        <dbReference type="ARBA" id="ARBA00023054"/>
    </source>
</evidence>
<dbReference type="InterPro" id="IPR027640">
    <property type="entry name" value="Kinesin-like_fam"/>
</dbReference>
<evidence type="ECO:0000256" key="4">
    <source>
        <dbReference type="ARBA" id="ARBA00022840"/>
    </source>
</evidence>
<proteinExistence type="inferred from homology"/>
<keyword evidence="7" id="KW-0505">Motor protein</keyword>
<evidence type="ECO:0000313" key="10">
    <source>
        <dbReference type="Proteomes" id="UP000030665"/>
    </source>
</evidence>
<dbReference type="GO" id="GO:0003777">
    <property type="term" value="F:microtubule motor activity"/>
    <property type="evidence" value="ECO:0007669"/>
    <property type="project" value="InterPro"/>
</dbReference>
<dbReference type="Gene3D" id="3.40.850.10">
    <property type="entry name" value="Kinesin motor domain"/>
    <property type="match status" value="1"/>
</dbReference>
<dbReference type="PROSITE" id="PS50067">
    <property type="entry name" value="KINESIN_MOTOR_2"/>
    <property type="match status" value="1"/>
</dbReference>
<comment type="similarity">
    <text evidence="7">Belongs to the TRAFAC class myosin-kinesin ATPase superfamily. Kinesin family.</text>
</comment>
<dbReference type="Proteomes" id="UP000030665">
    <property type="component" value="Unassembled WGS sequence"/>
</dbReference>
<dbReference type="GO" id="GO:0005524">
    <property type="term" value="F:ATP binding"/>
    <property type="evidence" value="ECO:0007669"/>
    <property type="project" value="UniProtKB-UniRule"/>
</dbReference>
<keyword evidence="2" id="KW-0963">Cytoplasm</keyword>
<keyword evidence="4 7" id="KW-0067">ATP-binding</keyword>
<dbReference type="Pfam" id="PF00225">
    <property type="entry name" value="Kinesin"/>
    <property type="match status" value="1"/>
</dbReference>
<keyword evidence="6" id="KW-0206">Cytoskeleton</keyword>
<dbReference type="InterPro" id="IPR027417">
    <property type="entry name" value="P-loop_NTPase"/>
</dbReference>
<dbReference type="InterPro" id="IPR036961">
    <property type="entry name" value="Kinesin_motor_dom_sf"/>
</dbReference>
<comment type="subcellular location">
    <subcellularLocation>
        <location evidence="1">Cytoplasm</location>
        <location evidence="1">Cytoskeleton</location>
    </subcellularLocation>
</comment>
<accession>A0A077ZC99</accession>
<reference evidence="9" key="2">
    <citation type="submission" date="2014-03" db="EMBL/GenBank/DDBJ databases">
        <title>The whipworm genome and dual-species transcriptomics of an intimate host-pathogen interaction.</title>
        <authorList>
            <person name="Foth B.J."/>
            <person name="Tsai I.J."/>
            <person name="Reid A.J."/>
            <person name="Bancroft A.J."/>
            <person name="Nichol S."/>
            <person name="Tracey A."/>
            <person name="Holroyd N."/>
            <person name="Cotton J.A."/>
            <person name="Stanley E.J."/>
            <person name="Zarowiecki M."/>
            <person name="Liu J.Z."/>
            <person name="Huckvale T."/>
            <person name="Cooper P.J."/>
            <person name="Grencis R.K."/>
            <person name="Berriman M."/>
        </authorList>
    </citation>
    <scope>NUCLEOTIDE SEQUENCE [LARGE SCALE GENOMIC DNA]</scope>
</reference>
<dbReference type="EMBL" id="HG806169">
    <property type="protein sequence ID" value="CDW57479.1"/>
    <property type="molecule type" value="Genomic_DNA"/>
</dbReference>
<protein>
    <submittedName>
        <fullName evidence="9">Kinesin domain containing protein</fullName>
    </submittedName>
</protein>
<keyword evidence="3 7" id="KW-0547">Nucleotide-binding</keyword>
<evidence type="ECO:0000256" key="2">
    <source>
        <dbReference type="ARBA" id="ARBA00022490"/>
    </source>
</evidence>
<dbReference type="SUPFAM" id="SSF52540">
    <property type="entry name" value="P-loop containing nucleoside triphosphate hydrolases"/>
    <property type="match status" value="1"/>
</dbReference>
<evidence type="ECO:0000256" key="6">
    <source>
        <dbReference type="ARBA" id="ARBA00023212"/>
    </source>
</evidence>
<reference evidence="9" key="1">
    <citation type="submission" date="2014-01" db="EMBL/GenBank/DDBJ databases">
        <authorList>
            <person name="Aslett M."/>
        </authorList>
    </citation>
    <scope>NUCLEOTIDE SEQUENCE</scope>
</reference>
<dbReference type="PRINTS" id="PR00380">
    <property type="entry name" value="KINESINHEAVY"/>
</dbReference>
<gene>
    <name evidence="9" type="ORF">TTRE_0000577101</name>
</gene>
<evidence type="ECO:0000313" key="9">
    <source>
        <dbReference type="EMBL" id="CDW57479.1"/>
    </source>
</evidence>
<dbReference type="GO" id="GO:0007052">
    <property type="term" value="P:mitotic spindle organization"/>
    <property type="evidence" value="ECO:0007669"/>
    <property type="project" value="TreeGrafter"/>
</dbReference>
<feature type="binding site" evidence="7">
    <location>
        <begin position="17"/>
        <end position="24"/>
    </location>
    <ligand>
        <name>ATP</name>
        <dbReference type="ChEBI" id="CHEBI:30616"/>
    </ligand>
</feature>
<keyword evidence="10" id="KW-1185">Reference proteome</keyword>
<dbReference type="OrthoDB" id="3176171at2759"/>
<name>A0A077ZC99_TRITR</name>
<sequence length="311" mass="35235">MCNSFFEGYNCTVFAYGQTGSGKTYTMGTEEKRDAESDEFEFQFSCSMLEIYNETVFDLLGNREPLMIREHQTEGIYVVESLSDTLQCLEDGCFNRSQGETAMNVSSSRSHAIFTIYMTKISRTKLNLVDLAGSERLKKTQAEGNRMKEGIKINEGLLALGNVISALTESTGGRVHVPYRDSKLTRLLQDSLGGNSVTVMIACVSPADTNHDETLNTLRYAERAKKIKNKPFVNLDPTAAELLKLRSQEKTQEARRRILTLEARCEKMDVYKDRYLRQSQKLLNVTSSLALLNKFHRDMLHDCSKETLEKL</sequence>